<dbReference type="EMBL" id="JAAGMD010000075">
    <property type="protein sequence ID" value="NEA85003.1"/>
    <property type="molecule type" value="Genomic_DNA"/>
</dbReference>
<feature type="region of interest" description="Disordered" evidence="1">
    <location>
        <begin position="59"/>
        <end position="93"/>
    </location>
</feature>
<evidence type="ECO:0000256" key="1">
    <source>
        <dbReference type="SAM" id="MobiDB-lite"/>
    </source>
</evidence>
<accession>A0A6G3QNC6</accession>
<dbReference type="RefSeq" id="WP_164338854.1">
    <property type="nucleotide sequence ID" value="NZ_JAAGMD010000075.1"/>
</dbReference>
<organism evidence="2">
    <name type="scientific">Streptomyces sp. SID14436</name>
    <dbReference type="NCBI Taxonomy" id="2706070"/>
    <lineage>
        <taxon>Bacteria</taxon>
        <taxon>Bacillati</taxon>
        <taxon>Actinomycetota</taxon>
        <taxon>Actinomycetes</taxon>
        <taxon>Kitasatosporales</taxon>
        <taxon>Streptomycetaceae</taxon>
        <taxon>Streptomyces</taxon>
    </lineage>
</organism>
<sequence length="93" mass="10565">MATKKVTVTIPEELLEEIRGETGERGLSAYVADALRLKRDRDRLVELVDWLQEEHGAVTDEERAAAREELQDLDAEHERRRTAARKPRAGEAA</sequence>
<reference evidence="2" key="1">
    <citation type="submission" date="2020-01" db="EMBL/GenBank/DDBJ databases">
        <title>Insect and environment-associated Actinomycetes.</title>
        <authorList>
            <person name="Currrie C."/>
            <person name="Chevrette M."/>
            <person name="Carlson C."/>
            <person name="Stubbendieck R."/>
            <person name="Wendt-Pienkowski E."/>
        </authorList>
    </citation>
    <scope>NUCLEOTIDE SEQUENCE</scope>
    <source>
        <strain evidence="2">SID14436</strain>
    </source>
</reference>
<evidence type="ECO:0000313" key="2">
    <source>
        <dbReference type="EMBL" id="NEA85003.1"/>
    </source>
</evidence>
<comment type="caution">
    <text evidence="2">The sequence shown here is derived from an EMBL/GenBank/DDBJ whole genome shotgun (WGS) entry which is preliminary data.</text>
</comment>
<proteinExistence type="predicted"/>
<dbReference type="AlphaFoldDB" id="A0A6G3QNC6"/>
<feature type="compositionally biased region" description="Basic and acidic residues" evidence="1">
    <location>
        <begin position="59"/>
        <end position="81"/>
    </location>
</feature>
<name>A0A6G3QNC6_9ACTN</name>
<gene>
    <name evidence="2" type="ORF">G3I53_02720</name>
</gene>
<protein>
    <submittedName>
        <fullName evidence="2">CopG family transcriptional regulator</fullName>
    </submittedName>
</protein>